<dbReference type="GeneID" id="64576885"/>
<evidence type="ECO:0000313" key="3">
    <source>
        <dbReference type="EMBL" id="QOU20308.1"/>
    </source>
</evidence>
<gene>
    <name evidence="3" type="ORF">BRETT_004962</name>
    <name evidence="2" type="ORF">HII12_002047</name>
</gene>
<evidence type="ECO:0000256" key="1">
    <source>
        <dbReference type="SAM" id="Phobius"/>
    </source>
</evidence>
<dbReference type="AlphaFoldDB" id="A0A8H6BKK3"/>
<protein>
    <recommendedName>
        <fullName evidence="5">Complex I-B15</fullName>
    </recommendedName>
</protein>
<keyword evidence="1" id="KW-1133">Transmembrane helix</keyword>
<dbReference type="RefSeq" id="XP_041136801.1">
    <property type="nucleotide sequence ID" value="XM_041283449.1"/>
</dbReference>
<dbReference type="Proteomes" id="UP000663131">
    <property type="component" value="Chromosome 7"/>
</dbReference>
<keyword evidence="1" id="KW-0472">Membrane</keyword>
<accession>A0A8H6BKK3</accession>
<evidence type="ECO:0000313" key="4">
    <source>
        <dbReference type="Proteomes" id="UP000568158"/>
    </source>
</evidence>
<dbReference type="KEGG" id="bbrx:BRETT_004962"/>
<feature type="transmembrane region" description="Helical" evidence="1">
    <location>
        <begin position="43"/>
        <end position="64"/>
    </location>
</feature>
<reference evidence="3" key="3">
    <citation type="journal article" name="BMC Genomics">
        <title>New genome assemblies reveal patterns of domestication and adaptation across Brettanomyces (Dekkera) species.</title>
        <authorList>
            <person name="Roach M.J."/>
            <person name="Borneman A.R."/>
        </authorList>
    </citation>
    <scope>NUCLEOTIDE SEQUENCE</scope>
    <source>
        <strain evidence="3">UCD 2041</strain>
    </source>
</reference>
<dbReference type="Proteomes" id="UP000568158">
    <property type="component" value="Unassembled WGS sequence"/>
</dbReference>
<dbReference type="EMBL" id="CP063135">
    <property type="protein sequence ID" value="QOU20308.1"/>
    <property type="molecule type" value="Genomic_DNA"/>
</dbReference>
<proteinExistence type="predicted"/>
<dbReference type="OrthoDB" id="15108at2759"/>
<evidence type="ECO:0000313" key="2">
    <source>
        <dbReference type="EMBL" id="KAF6013331.1"/>
    </source>
</evidence>
<keyword evidence="1" id="KW-0812">Transmembrane</keyword>
<sequence length="87" mass="10177">MASLSGNTNVLMIAVLKPDREVQKFEFFRENLINWYKFNFKSAGIALFFLGVVPVTLGWIGYKYQTINMIAARRDKPVYDNEWVPRK</sequence>
<dbReference type="EMBL" id="JABCYN010000022">
    <property type="protein sequence ID" value="KAF6013331.1"/>
    <property type="molecule type" value="Genomic_DNA"/>
</dbReference>
<organism evidence="2 4">
    <name type="scientific">Dekkera bruxellensis</name>
    <name type="common">Brettanomyces custersii</name>
    <dbReference type="NCBI Taxonomy" id="5007"/>
    <lineage>
        <taxon>Eukaryota</taxon>
        <taxon>Fungi</taxon>
        <taxon>Dikarya</taxon>
        <taxon>Ascomycota</taxon>
        <taxon>Saccharomycotina</taxon>
        <taxon>Pichiomycetes</taxon>
        <taxon>Pichiales</taxon>
        <taxon>Pichiaceae</taxon>
        <taxon>Brettanomyces</taxon>
    </lineage>
</organism>
<reference evidence="2 4" key="1">
    <citation type="journal article" date="2020" name="Appl. Microbiol. Biotechnol.">
        <title>Targeted gene deletion in Brettanomyces bruxellensis with an expression-free CRISPR-Cas9 system.</title>
        <authorList>
            <person name="Varela C."/>
            <person name="Bartel C."/>
            <person name="Onetto C."/>
            <person name="Borneman A."/>
        </authorList>
    </citation>
    <scope>NUCLEOTIDE SEQUENCE [LARGE SCALE GENOMIC DNA]</scope>
    <source>
        <strain evidence="2 4">AWRI1613</strain>
    </source>
</reference>
<reference evidence="3" key="2">
    <citation type="submission" date="2020-10" db="EMBL/GenBank/DDBJ databases">
        <authorList>
            <person name="Palmer J.M."/>
        </authorList>
    </citation>
    <scope>NUCLEOTIDE SEQUENCE</scope>
    <source>
        <strain evidence="3">UCD 2041</strain>
    </source>
</reference>
<name>A0A8H6BKK3_DEKBR</name>
<evidence type="ECO:0008006" key="5">
    <source>
        <dbReference type="Google" id="ProtNLM"/>
    </source>
</evidence>